<reference evidence="4" key="2">
    <citation type="submission" date="2023-02" db="EMBL/GenBank/DDBJ databases">
        <authorList>
            <consortium name="DOE Joint Genome Institute"/>
            <person name="Mondo S.J."/>
            <person name="Chang Y."/>
            <person name="Wang Y."/>
            <person name="Ahrendt S."/>
            <person name="Andreopoulos W."/>
            <person name="Barry K."/>
            <person name="Beard J."/>
            <person name="Benny G.L."/>
            <person name="Blankenship S."/>
            <person name="Bonito G."/>
            <person name="Cuomo C."/>
            <person name="Desiro A."/>
            <person name="Gervers K.A."/>
            <person name="Hundley H."/>
            <person name="Kuo A."/>
            <person name="LaButti K."/>
            <person name="Lang B.F."/>
            <person name="Lipzen A."/>
            <person name="O'Donnell K."/>
            <person name="Pangilinan J."/>
            <person name="Reynolds N."/>
            <person name="Sandor L."/>
            <person name="Smith M.W."/>
            <person name="Tsang A."/>
            <person name="Grigoriev I.V."/>
            <person name="Stajich J.E."/>
            <person name="Spatafora J.W."/>
        </authorList>
    </citation>
    <scope>NUCLEOTIDE SEQUENCE</scope>
    <source>
        <strain evidence="4">RSA 2281</strain>
    </source>
</reference>
<dbReference type="InterPro" id="IPR013087">
    <property type="entry name" value="Znf_C2H2_type"/>
</dbReference>
<comment type="caution">
    <text evidence="4">The sequence shown here is derived from an EMBL/GenBank/DDBJ whole genome shotgun (WGS) entry which is preliminary data.</text>
</comment>
<dbReference type="Gene3D" id="3.30.160.60">
    <property type="entry name" value="Classic Zinc Finger"/>
    <property type="match status" value="1"/>
</dbReference>
<evidence type="ECO:0000259" key="3">
    <source>
        <dbReference type="PROSITE" id="PS50157"/>
    </source>
</evidence>
<feature type="region of interest" description="Disordered" evidence="2">
    <location>
        <begin position="1"/>
        <end position="21"/>
    </location>
</feature>
<feature type="domain" description="C2H2-type" evidence="3">
    <location>
        <begin position="469"/>
        <end position="492"/>
    </location>
</feature>
<dbReference type="AlphaFoldDB" id="A0AAD5K8Y1"/>
<organism evidence="4 5">
    <name type="scientific">Phascolomyces articulosus</name>
    <dbReference type="NCBI Taxonomy" id="60185"/>
    <lineage>
        <taxon>Eukaryota</taxon>
        <taxon>Fungi</taxon>
        <taxon>Fungi incertae sedis</taxon>
        <taxon>Mucoromycota</taxon>
        <taxon>Mucoromycotina</taxon>
        <taxon>Mucoromycetes</taxon>
        <taxon>Mucorales</taxon>
        <taxon>Lichtheimiaceae</taxon>
        <taxon>Phascolomyces</taxon>
    </lineage>
</organism>
<keyword evidence="5" id="KW-1185">Reference proteome</keyword>
<dbReference type="Proteomes" id="UP001209540">
    <property type="component" value="Unassembled WGS sequence"/>
</dbReference>
<accession>A0AAD5K8Y1</accession>
<keyword evidence="1" id="KW-0479">Metal-binding</keyword>
<dbReference type="InterPro" id="IPR036236">
    <property type="entry name" value="Znf_C2H2_sf"/>
</dbReference>
<dbReference type="EMBL" id="JAIXMP010000004">
    <property type="protein sequence ID" value="KAI9274545.1"/>
    <property type="molecule type" value="Genomic_DNA"/>
</dbReference>
<protein>
    <recommendedName>
        <fullName evidence="3">C2H2-type domain-containing protein</fullName>
    </recommendedName>
</protein>
<dbReference type="SMART" id="SM00355">
    <property type="entry name" value="ZnF_C2H2"/>
    <property type="match status" value="2"/>
</dbReference>
<dbReference type="PROSITE" id="PS00028">
    <property type="entry name" value="ZINC_FINGER_C2H2_1"/>
    <property type="match status" value="1"/>
</dbReference>
<feature type="compositionally biased region" description="Basic and acidic residues" evidence="2">
    <location>
        <begin position="364"/>
        <end position="380"/>
    </location>
</feature>
<dbReference type="PROSITE" id="PS50157">
    <property type="entry name" value="ZINC_FINGER_C2H2_2"/>
    <property type="match status" value="1"/>
</dbReference>
<proteinExistence type="predicted"/>
<dbReference type="GO" id="GO:0008270">
    <property type="term" value="F:zinc ion binding"/>
    <property type="evidence" value="ECO:0007669"/>
    <property type="project" value="UniProtKB-KW"/>
</dbReference>
<evidence type="ECO:0000313" key="5">
    <source>
        <dbReference type="Proteomes" id="UP001209540"/>
    </source>
</evidence>
<evidence type="ECO:0000256" key="1">
    <source>
        <dbReference type="PROSITE-ProRule" id="PRU00042"/>
    </source>
</evidence>
<gene>
    <name evidence="4" type="ORF">BDA99DRAFT_568752</name>
</gene>
<evidence type="ECO:0000313" key="4">
    <source>
        <dbReference type="EMBL" id="KAI9274545.1"/>
    </source>
</evidence>
<keyword evidence="1" id="KW-0863">Zinc-finger</keyword>
<evidence type="ECO:0000256" key="2">
    <source>
        <dbReference type="SAM" id="MobiDB-lite"/>
    </source>
</evidence>
<name>A0AAD5K8Y1_9FUNG</name>
<feature type="region of interest" description="Disordered" evidence="2">
    <location>
        <begin position="361"/>
        <end position="380"/>
    </location>
</feature>
<sequence length="517" mass="59543">MNGYPSNKPLNDYYTQKNGTSAPAFDQQDQFSGLFQTNTDVTLQDDIIQSQQTLESQCLGKISLPNEEFENLFQVDSNFDRWVNKTFASVSNENKNTSSSFQNQQDQHLNVSSIFQQCYDNLLTDQQLKQPEYEANIPDNTSVANTFKDQLLGFQEQLEKDKSFQRHNNDPLQQVNYYDTAQASSGSQSSTERFADTCKQDNDIDKVTADTPSSLVFKCYSCQSLNNVTMIGKVSSHQQIFQIIGLECDACYTINVLGTSSNSIDTSVELYQLTDKTATPSTSTDLPADVFETNSQRLINQSQQHQQTQQEQHLSLQHKNVHNNASRLPTQTASNTHRNQDVTEFYPSWSSWRADTTNQILSNNKEHDDKEGSGDSSDSMKSRLQSHICMKCVPRKRNMKHQVSTSHPVSFKCFGCHKGFSRIYIRARHQERCPKTSCSACRNICSRKDSLLRHQKSFIMHMITYLRKKICYACRRTFSRKDSLKRHIRTRHLELYKKIFGPKKQRPKMHYRIMTFD</sequence>
<dbReference type="SUPFAM" id="SSF57667">
    <property type="entry name" value="beta-beta-alpha zinc fingers"/>
    <property type="match status" value="1"/>
</dbReference>
<reference evidence="4" key="1">
    <citation type="journal article" date="2022" name="IScience">
        <title>Evolution of zygomycete secretomes and the origins of terrestrial fungal ecologies.</title>
        <authorList>
            <person name="Chang Y."/>
            <person name="Wang Y."/>
            <person name="Mondo S."/>
            <person name="Ahrendt S."/>
            <person name="Andreopoulos W."/>
            <person name="Barry K."/>
            <person name="Beard J."/>
            <person name="Benny G.L."/>
            <person name="Blankenship S."/>
            <person name="Bonito G."/>
            <person name="Cuomo C."/>
            <person name="Desiro A."/>
            <person name="Gervers K.A."/>
            <person name="Hundley H."/>
            <person name="Kuo A."/>
            <person name="LaButti K."/>
            <person name="Lang B.F."/>
            <person name="Lipzen A."/>
            <person name="O'Donnell K."/>
            <person name="Pangilinan J."/>
            <person name="Reynolds N."/>
            <person name="Sandor L."/>
            <person name="Smith M.E."/>
            <person name="Tsang A."/>
            <person name="Grigoriev I.V."/>
            <person name="Stajich J.E."/>
            <person name="Spatafora J.W."/>
        </authorList>
    </citation>
    <scope>NUCLEOTIDE SEQUENCE</scope>
    <source>
        <strain evidence="4">RSA 2281</strain>
    </source>
</reference>
<keyword evidence="1" id="KW-0862">Zinc</keyword>